<evidence type="ECO:0000313" key="3">
    <source>
        <dbReference type="Proteomes" id="UP001306119"/>
    </source>
</evidence>
<dbReference type="Proteomes" id="UP001306119">
    <property type="component" value="Unassembled WGS sequence"/>
</dbReference>
<proteinExistence type="predicted"/>
<protein>
    <submittedName>
        <fullName evidence="2">Uracil-DNA glycosylase family protein</fullName>
    </submittedName>
</protein>
<accession>A0ABU6L1F2</accession>
<dbReference type="SMART" id="SM00986">
    <property type="entry name" value="UDG"/>
    <property type="match status" value="1"/>
</dbReference>
<dbReference type="CDD" id="cd10033">
    <property type="entry name" value="UDG_like"/>
    <property type="match status" value="1"/>
</dbReference>
<keyword evidence="3" id="KW-1185">Reference proteome</keyword>
<evidence type="ECO:0000313" key="2">
    <source>
        <dbReference type="EMBL" id="MEC6830280.1"/>
    </source>
</evidence>
<dbReference type="InterPro" id="IPR036895">
    <property type="entry name" value="Uracil-DNA_glycosylase-like_sf"/>
</dbReference>
<evidence type="ECO:0000259" key="1">
    <source>
        <dbReference type="SMART" id="SM00986"/>
    </source>
</evidence>
<dbReference type="SUPFAM" id="SSF52141">
    <property type="entry name" value="Uracil-DNA glycosylase-like"/>
    <property type="match status" value="1"/>
</dbReference>
<name>A0ABU6L1F2_9GAMM</name>
<dbReference type="InterPro" id="IPR047124">
    <property type="entry name" value="HI_0220.2"/>
</dbReference>
<gene>
    <name evidence="2" type="ORF">VXS06_00545</name>
</gene>
<comment type="caution">
    <text evidence="2">The sequence shown here is derived from an EMBL/GenBank/DDBJ whole genome shotgun (WGS) entry which is preliminary data.</text>
</comment>
<dbReference type="SMART" id="SM00987">
    <property type="entry name" value="UreE_C"/>
    <property type="match status" value="1"/>
</dbReference>
<sequence>MELDKLLINIRQCEICKGKLPYPPNPLLQVGYNAKILILGQAPGEKTHFKNTLFDDMSGERLRSWLGVDNEDFYNENIFNIIPIGFCYPGVVIIDGKRKGDKPPRPECRATWHPVLLPKLNNIELVILLGKYAIDYYLAKKAAVTTEVFNQENRDKNIFVIPHPSPRNNIWLSKHTEFETTILPILKQKVAAIIQHQKLETHL</sequence>
<dbReference type="InterPro" id="IPR005122">
    <property type="entry name" value="Uracil-DNA_glycosylase-like"/>
</dbReference>
<dbReference type="Gene3D" id="3.40.470.10">
    <property type="entry name" value="Uracil-DNA glycosylase-like domain"/>
    <property type="match status" value="1"/>
</dbReference>
<organism evidence="2 3">
    <name type="scientific">Photobacterium toruni</name>
    <dbReference type="NCBI Taxonomy" id="1935446"/>
    <lineage>
        <taxon>Bacteria</taxon>
        <taxon>Pseudomonadati</taxon>
        <taxon>Pseudomonadota</taxon>
        <taxon>Gammaproteobacteria</taxon>
        <taxon>Vibrionales</taxon>
        <taxon>Vibrionaceae</taxon>
        <taxon>Photobacterium</taxon>
    </lineage>
</organism>
<reference evidence="2 3" key="1">
    <citation type="submission" date="2024-01" db="EMBL/GenBank/DDBJ databases">
        <title>Active colonisers of the gastrointestinal tract of Atlantic salmon farmed in a warm water region.</title>
        <authorList>
            <person name="Bowman J.P."/>
        </authorList>
    </citation>
    <scope>NUCLEOTIDE SEQUENCE [LARGE SCALE GENOMIC DNA]</scope>
    <source>
        <strain evidence="2 3">S3MW1</strain>
    </source>
</reference>
<dbReference type="RefSeq" id="WP_327773760.1">
    <property type="nucleotide sequence ID" value="NZ_JAYXUG010000001.1"/>
</dbReference>
<feature type="domain" description="Uracil-DNA glycosylase-like" evidence="1">
    <location>
        <begin position="27"/>
        <end position="187"/>
    </location>
</feature>
<dbReference type="EMBL" id="JAYXUG010000001">
    <property type="protein sequence ID" value="MEC6830280.1"/>
    <property type="molecule type" value="Genomic_DNA"/>
</dbReference>
<dbReference type="PANTHER" id="PTHR42160:SF1">
    <property type="entry name" value="URACIL-DNA GLYCOSYLASE SUPERFAMILY PROTEIN"/>
    <property type="match status" value="1"/>
</dbReference>
<dbReference type="PANTHER" id="PTHR42160">
    <property type="entry name" value="URACIL-DNA GLYCOSYLASE SUPERFAMILY PROTEIN"/>
    <property type="match status" value="1"/>
</dbReference>
<dbReference type="Pfam" id="PF03167">
    <property type="entry name" value="UDG"/>
    <property type="match status" value="1"/>
</dbReference>